<evidence type="ECO:0000259" key="3">
    <source>
        <dbReference type="Pfam" id="PF14230"/>
    </source>
</evidence>
<name>A0A848KQ47_9NOCA</name>
<keyword evidence="2" id="KW-1133">Transmembrane helix</keyword>
<feature type="compositionally biased region" description="Polar residues" evidence="1">
    <location>
        <begin position="113"/>
        <end position="123"/>
    </location>
</feature>
<feature type="compositionally biased region" description="Low complexity" evidence="1">
    <location>
        <begin position="143"/>
        <end position="185"/>
    </location>
</feature>
<reference evidence="4 5" key="1">
    <citation type="submission" date="2019-05" db="EMBL/GenBank/DDBJ databases">
        <authorList>
            <person name="Lee S.D."/>
        </authorList>
    </citation>
    <scope>NUCLEOTIDE SEQUENCE [LARGE SCALE GENOMIC DNA]</scope>
    <source>
        <strain evidence="4 5">YC2-7</strain>
    </source>
</reference>
<dbReference type="RefSeq" id="WP_169593328.1">
    <property type="nucleotide sequence ID" value="NZ_VCQU01000012.1"/>
</dbReference>
<feature type="region of interest" description="Disordered" evidence="1">
    <location>
        <begin position="1"/>
        <end position="189"/>
    </location>
</feature>
<evidence type="ECO:0000313" key="5">
    <source>
        <dbReference type="Proteomes" id="UP000535543"/>
    </source>
</evidence>
<organism evidence="4 5">
    <name type="scientific">Antrihabitans stalactiti</name>
    <dbReference type="NCBI Taxonomy" id="2584121"/>
    <lineage>
        <taxon>Bacteria</taxon>
        <taxon>Bacillati</taxon>
        <taxon>Actinomycetota</taxon>
        <taxon>Actinomycetes</taxon>
        <taxon>Mycobacteriales</taxon>
        <taxon>Nocardiaceae</taxon>
        <taxon>Antrihabitans</taxon>
    </lineage>
</organism>
<comment type="caution">
    <text evidence="4">The sequence shown here is derived from an EMBL/GenBank/DDBJ whole genome shotgun (WGS) entry which is preliminary data.</text>
</comment>
<keyword evidence="5" id="KW-1185">Reference proteome</keyword>
<feature type="compositionally biased region" description="Polar residues" evidence="1">
    <location>
        <begin position="131"/>
        <end position="142"/>
    </location>
</feature>
<evidence type="ECO:0000313" key="4">
    <source>
        <dbReference type="EMBL" id="NMN98722.1"/>
    </source>
</evidence>
<gene>
    <name evidence="4" type="ORF">FGL95_27185</name>
</gene>
<keyword evidence="2" id="KW-0812">Transmembrane</keyword>
<evidence type="ECO:0000256" key="2">
    <source>
        <dbReference type="SAM" id="Phobius"/>
    </source>
</evidence>
<evidence type="ECO:0000256" key="1">
    <source>
        <dbReference type="SAM" id="MobiDB-lite"/>
    </source>
</evidence>
<dbReference type="Proteomes" id="UP000535543">
    <property type="component" value="Unassembled WGS sequence"/>
</dbReference>
<sequence length="289" mass="30071">MSGPYGPNDERWSGPQNQQPGENNPTGQPGENDATRVYNSPSAPGQQPGQGPSQQPGQQWGSQPAAPQGNQWSDAGPTQQWGSQPGQPAQPSGNQWGQQPPAPPASEWGATQVAPNAGSQWGQQPGAPAAPTSQWGANAPQSGAQPAANQWGAQQPNQWGAAGAQPGQQGANQWGGQQPPSSPSGKKSKTPLFIGIGVLAVVIIGALVAAYFIFFSTPKFDQGALQDGVAKILKDSYGAEDVKDVSCPSDQKAKKDEKFECKAKVDGEDKTIAVTVTNDDGEYEVARPK</sequence>
<keyword evidence="2" id="KW-0472">Membrane</keyword>
<feature type="domain" description="DUF4333" evidence="3">
    <location>
        <begin position="207"/>
        <end position="281"/>
    </location>
</feature>
<protein>
    <submittedName>
        <fullName evidence="4">DUF4333 domain-containing protein</fullName>
    </submittedName>
</protein>
<dbReference type="InterPro" id="IPR025637">
    <property type="entry name" value="DUF4333"/>
</dbReference>
<feature type="compositionally biased region" description="Low complexity" evidence="1">
    <location>
        <begin position="40"/>
        <end position="69"/>
    </location>
</feature>
<proteinExistence type="predicted"/>
<feature type="transmembrane region" description="Helical" evidence="2">
    <location>
        <begin position="192"/>
        <end position="214"/>
    </location>
</feature>
<accession>A0A848KQ47</accession>
<dbReference type="EMBL" id="VCQU01000012">
    <property type="protein sequence ID" value="NMN98722.1"/>
    <property type="molecule type" value="Genomic_DNA"/>
</dbReference>
<dbReference type="Pfam" id="PF14230">
    <property type="entry name" value="DUF4333"/>
    <property type="match status" value="1"/>
</dbReference>
<dbReference type="AlphaFoldDB" id="A0A848KQ47"/>
<feature type="compositionally biased region" description="Polar residues" evidence="1">
    <location>
        <begin position="70"/>
        <end position="98"/>
    </location>
</feature>
<feature type="compositionally biased region" description="Polar residues" evidence="1">
    <location>
        <begin position="14"/>
        <end position="29"/>
    </location>
</feature>
<reference evidence="4 5" key="2">
    <citation type="submission" date="2020-06" db="EMBL/GenBank/DDBJ databases">
        <title>Antribacter stalactiti gen. nov., sp. nov., a new member of the family Nacardiaceae isolated from a cave.</title>
        <authorList>
            <person name="Kim I.S."/>
        </authorList>
    </citation>
    <scope>NUCLEOTIDE SEQUENCE [LARGE SCALE GENOMIC DNA]</scope>
    <source>
        <strain evidence="4 5">YC2-7</strain>
    </source>
</reference>